<dbReference type="Proteomes" id="UP001221142">
    <property type="component" value="Unassembled WGS sequence"/>
</dbReference>
<name>A0AAD7CAR1_9AGAR</name>
<keyword evidence="2" id="KW-1185">Reference proteome</keyword>
<protein>
    <recommendedName>
        <fullName evidence="3">Reverse transcriptase domain-containing protein</fullName>
    </recommendedName>
</protein>
<evidence type="ECO:0000313" key="2">
    <source>
        <dbReference type="Proteomes" id="UP001221142"/>
    </source>
</evidence>
<sequence>MTYVVRSEGSYSTAFRSLIGLLTGDTASPGFWNVYFSDFQLPHGDADIRLNGRVICQLEQADDVAGMTTASRELQRKIDWFFLYTTRKFLFISPPKSECMILGPLPRVLPVFHVGGNVLKIVPRAKYVGLWFTSIHRNIFAEHYTEMASKARKVTNATFARVKTHVGSLPVKEGLQLYMARVDCYLISGAEISLDVDARLLEEHMDVQQSFLRNLLGLNSSSMLAILYTETGLLPIRARRLLRALSRLRYLLGLPDKDSRLVYHALMDSFALFREGKPSWIGDIARVLRDLSTPIVVTEDDLRDDGSVERLMRRVEEVVDADLQRDIDTFERTLLLKGRMDLVRNGDEAHLGQVTRRRRHYLDVPIPAHRKALTRLMLSDHNLSVERLRYAGRYRAAAPRELRLCRFCRSGVEDEAHALLVCDARPDLHGLRMAFLLDAERTLGSLQGPWSADEPLAFLRWLLSRKKIVNRIAKFVAEVSAVYDAHERYISPVLYLPETVQSNLSSSFRV</sequence>
<reference evidence="1" key="1">
    <citation type="submission" date="2023-03" db="EMBL/GenBank/DDBJ databases">
        <title>Massive genome expansion in bonnet fungi (Mycena s.s.) driven by repeated elements and novel gene families across ecological guilds.</title>
        <authorList>
            <consortium name="Lawrence Berkeley National Laboratory"/>
            <person name="Harder C.B."/>
            <person name="Miyauchi S."/>
            <person name="Viragh M."/>
            <person name="Kuo A."/>
            <person name="Thoen E."/>
            <person name="Andreopoulos B."/>
            <person name="Lu D."/>
            <person name="Skrede I."/>
            <person name="Drula E."/>
            <person name="Henrissat B."/>
            <person name="Morin E."/>
            <person name="Kohler A."/>
            <person name="Barry K."/>
            <person name="LaButti K."/>
            <person name="Morin E."/>
            <person name="Salamov A."/>
            <person name="Lipzen A."/>
            <person name="Mereny Z."/>
            <person name="Hegedus B."/>
            <person name="Baldrian P."/>
            <person name="Stursova M."/>
            <person name="Weitz H."/>
            <person name="Taylor A."/>
            <person name="Grigoriev I.V."/>
            <person name="Nagy L.G."/>
            <person name="Martin F."/>
            <person name="Kauserud H."/>
        </authorList>
    </citation>
    <scope>NUCLEOTIDE SEQUENCE</scope>
    <source>
        <strain evidence="1">9284</strain>
    </source>
</reference>
<dbReference type="AlphaFoldDB" id="A0AAD7CAR1"/>
<evidence type="ECO:0008006" key="3">
    <source>
        <dbReference type="Google" id="ProtNLM"/>
    </source>
</evidence>
<accession>A0AAD7CAR1</accession>
<comment type="caution">
    <text evidence="1">The sequence shown here is derived from an EMBL/GenBank/DDBJ whole genome shotgun (WGS) entry which is preliminary data.</text>
</comment>
<dbReference type="EMBL" id="JARKIF010000003">
    <property type="protein sequence ID" value="KAJ7644037.1"/>
    <property type="molecule type" value="Genomic_DNA"/>
</dbReference>
<gene>
    <name evidence="1" type="ORF">FB45DRAFT_736903</name>
</gene>
<proteinExistence type="predicted"/>
<organism evidence="1 2">
    <name type="scientific">Roridomyces roridus</name>
    <dbReference type="NCBI Taxonomy" id="1738132"/>
    <lineage>
        <taxon>Eukaryota</taxon>
        <taxon>Fungi</taxon>
        <taxon>Dikarya</taxon>
        <taxon>Basidiomycota</taxon>
        <taxon>Agaricomycotina</taxon>
        <taxon>Agaricomycetes</taxon>
        <taxon>Agaricomycetidae</taxon>
        <taxon>Agaricales</taxon>
        <taxon>Marasmiineae</taxon>
        <taxon>Mycenaceae</taxon>
        <taxon>Roridomyces</taxon>
    </lineage>
</organism>
<evidence type="ECO:0000313" key="1">
    <source>
        <dbReference type="EMBL" id="KAJ7644037.1"/>
    </source>
</evidence>